<organism evidence="3 4">
    <name type="scientific">Streptomyces cavourensis</name>
    <dbReference type="NCBI Taxonomy" id="67258"/>
    <lineage>
        <taxon>Bacteria</taxon>
        <taxon>Bacillati</taxon>
        <taxon>Actinomycetota</taxon>
        <taxon>Actinomycetes</taxon>
        <taxon>Kitasatosporales</taxon>
        <taxon>Streptomycetaceae</taxon>
        <taxon>Streptomyces</taxon>
    </lineage>
</organism>
<evidence type="ECO:0000313" key="4">
    <source>
        <dbReference type="Proteomes" id="UP000253779"/>
    </source>
</evidence>
<dbReference type="Proteomes" id="UP000253779">
    <property type="component" value="Chromosome"/>
</dbReference>
<keyword evidence="2" id="KW-0472">Membrane</keyword>
<keyword evidence="2" id="KW-1133">Transmembrane helix</keyword>
<feature type="region of interest" description="Disordered" evidence="1">
    <location>
        <begin position="1"/>
        <end position="28"/>
    </location>
</feature>
<protein>
    <recommendedName>
        <fullName evidence="5">Integral membrane protein</fullName>
    </recommendedName>
</protein>
<dbReference type="EMBL" id="CP030930">
    <property type="protein sequence ID" value="AXI70067.1"/>
    <property type="molecule type" value="Genomic_DNA"/>
</dbReference>
<feature type="transmembrane region" description="Helical" evidence="2">
    <location>
        <begin position="31"/>
        <end position="50"/>
    </location>
</feature>
<reference evidence="3 4" key="1">
    <citation type="submission" date="2018-07" db="EMBL/GenBank/DDBJ databases">
        <title>Complete genome sequence of soil actinomycete Streptomyces cavourensis tj430.</title>
        <authorList>
            <person name="Wang P."/>
            <person name="Huang Y."/>
        </authorList>
    </citation>
    <scope>NUCLEOTIDE SEQUENCE [LARGE SCALE GENOMIC DNA]</scope>
    <source>
        <strain evidence="3 4">TJ430</strain>
    </source>
</reference>
<proteinExistence type="predicted"/>
<accession>A0AAD0Q0X8</accession>
<gene>
    <name evidence="3" type="ORF">DTW94_01310</name>
</gene>
<sequence>MDPCVCTGPPVGASARPGPSRRGSSRRRRRARALGLATTGALTAGCAHALATGTALPPTALAAGGAVALAVVHPLTGRRPSVALGTTVLALLQAVLHLLFGALTPSAAAAHTLADAAHGHAAAPHPTALPLPTPPMLCGHLLAAAALAWLLHRGELAAEQLSTPRPSPVLAALRRAVLALRRRPCLGRCSLPRVPEHALPLPRRRERALGRSILTAHEVTRRGPPGRLPAPG</sequence>
<name>A0AAD0Q0X8_9ACTN</name>
<feature type="transmembrane region" description="Helical" evidence="2">
    <location>
        <begin position="82"/>
        <end position="103"/>
    </location>
</feature>
<dbReference type="AlphaFoldDB" id="A0AAD0Q0X8"/>
<feature type="transmembrane region" description="Helical" evidence="2">
    <location>
        <begin position="56"/>
        <end position="75"/>
    </location>
</feature>
<keyword evidence="2" id="KW-0812">Transmembrane</keyword>
<evidence type="ECO:0008006" key="5">
    <source>
        <dbReference type="Google" id="ProtNLM"/>
    </source>
</evidence>
<evidence type="ECO:0000256" key="2">
    <source>
        <dbReference type="SAM" id="Phobius"/>
    </source>
</evidence>
<evidence type="ECO:0000256" key="1">
    <source>
        <dbReference type="SAM" id="MobiDB-lite"/>
    </source>
</evidence>
<feature type="compositionally biased region" description="Low complexity" evidence="1">
    <location>
        <begin position="12"/>
        <end position="22"/>
    </location>
</feature>
<dbReference type="RefSeq" id="WP_114928911.1">
    <property type="nucleotide sequence ID" value="NZ_CP030930.1"/>
</dbReference>
<evidence type="ECO:0000313" key="3">
    <source>
        <dbReference type="EMBL" id="AXI70067.1"/>
    </source>
</evidence>